<evidence type="ECO:0000313" key="2">
    <source>
        <dbReference type="EMBL" id="KAF3963607.1"/>
    </source>
</evidence>
<feature type="transmembrane region" description="Helical" evidence="1">
    <location>
        <begin position="104"/>
        <end position="124"/>
    </location>
</feature>
<gene>
    <name evidence="2" type="ORF">CMV_012021</name>
</gene>
<protein>
    <submittedName>
        <fullName evidence="2">Uncharacterized protein</fullName>
    </submittedName>
</protein>
<dbReference type="OrthoDB" id="10515136at2759"/>
<evidence type="ECO:0000256" key="1">
    <source>
        <dbReference type="SAM" id="Phobius"/>
    </source>
</evidence>
<evidence type="ECO:0000313" key="3">
    <source>
        <dbReference type="Proteomes" id="UP000737018"/>
    </source>
</evidence>
<sequence length="160" mass="17501">MGRNWQVLIKIAGRKRKQTNRSAYAYEARTVQGNCIFLGTFSCAAKTALSATQEALMDTLLKARDMGYQRILVLCNSRRLVQVSNLFRAPNCLSHTTTTTTGDASWSSLLLFQGFLVAFSLLIAPTPLPLMMLITGVTTIGGYQTLGVSQGKQNSKCGWS</sequence>
<accession>A0A8J4R2U6</accession>
<keyword evidence="3" id="KW-1185">Reference proteome</keyword>
<reference evidence="2" key="1">
    <citation type="submission" date="2020-03" db="EMBL/GenBank/DDBJ databases">
        <title>Castanea mollissima Vanexum genome sequencing.</title>
        <authorList>
            <person name="Staton M."/>
        </authorList>
    </citation>
    <scope>NUCLEOTIDE SEQUENCE</scope>
    <source>
        <tissue evidence="2">Leaf</tissue>
    </source>
</reference>
<dbReference type="EMBL" id="JRKL02001513">
    <property type="protein sequence ID" value="KAF3963607.1"/>
    <property type="molecule type" value="Genomic_DNA"/>
</dbReference>
<proteinExistence type="predicted"/>
<keyword evidence="1" id="KW-0472">Membrane</keyword>
<keyword evidence="1" id="KW-1133">Transmembrane helix</keyword>
<dbReference type="AlphaFoldDB" id="A0A8J4R2U6"/>
<keyword evidence="1" id="KW-0812">Transmembrane</keyword>
<name>A0A8J4R2U6_9ROSI</name>
<dbReference type="Proteomes" id="UP000737018">
    <property type="component" value="Unassembled WGS sequence"/>
</dbReference>
<organism evidence="2 3">
    <name type="scientific">Castanea mollissima</name>
    <name type="common">Chinese chestnut</name>
    <dbReference type="NCBI Taxonomy" id="60419"/>
    <lineage>
        <taxon>Eukaryota</taxon>
        <taxon>Viridiplantae</taxon>
        <taxon>Streptophyta</taxon>
        <taxon>Embryophyta</taxon>
        <taxon>Tracheophyta</taxon>
        <taxon>Spermatophyta</taxon>
        <taxon>Magnoliopsida</taxon>
        <taxon>eudicotyledons</taxon>
        <taxon>Gunneridae</taxon>
        <taxon>Pentapetalae</taxon>
        <taxon>rosids</taxon>
        <taxon>fabids</taxon>
        <taxon>Fagales</taxon>
        <taxon>Fagaceae</taxon>
        <taxon>Castanea</taxon>
    </lineage>
</organism>
<comment type="caution">
    <text evidence="2">The sequence shown here is derived from an EMBL/GenBank/DDBJ whole genome shotgun (WGS) entry which is preliminary data.</text>
</comment>